<sequence length="78" mass="8781">MGMIMNGGIRTALGKLRLLPPRLPHRRRSSAPRNSLPCLVRLRAVPFRPLSCRLLVGGTTRWRPSTRSSRTPPRSLLL</sequence>
<gene>
    <name evidence="1" type="ORF">CLIM01_05758</name>
</gene>
<reference evidence="1" key="1">
    <citation type="submission" date="2023-04" db="EMBL/GenBank/DDBJ databases">
        <title>Colletotrichum limetticola genome sequence.</title>
        <authorList>
            <person name="Baroncelli R."/>
        </authorList>
    </citation>
    <scope>NUCLEOTIDE SEQUENCE</scope>
    <source>
        <strain evidence="1">KLA-Anderson</strain>
    </source>
</reference>
<feature type="non-terminal residue" evidence="1">
    <location>
        <position position="78"/>
    </location>
</feature>
<name>A0ABQ9PZB9_9PEZI</name>
<proteinExistence type="predicted"/>
<organism evidence="1 2">
    <name type="scientific">Colletotrichum limetticola</name>
    <dbReference type="NCBI Taxonomy" id="1209924"/>
    <lineage>
        <taxon>Eukaryota</taxon>
        <taxon>Fungi</taxon>
        <taxon>Dikarya</taxon>
        <taxon>Ascomycota</taxon>
        <taxon>Pezizomycotina</taxon>
        <taxon>Sordariomycetes</taxon>
        <taxon>Hypocreomycetidae</taxon>
        <taxon>Glomerellales</taxon>
        <taxon>Glomerellaceae</taxon>
        <taxon>Colletotrichum</taxon>
        <taxon>Colletotrichum acutatum species complex</taxon>
    </lineage>
</organism>
<protein>
    <submittedName>
        <fullName evidence="1">Uncharacterized protein</fullName>
    </submittedName>
</protein>
<keyword evidence="2" id="KW-1185">Reference proteome</keyword>
<evidence type="ECO:0000313" key="2">
    <source>
        <dbReference type="Proteomes" id="UP001169217"/>
    </source>
</evidence>
<dbReference type="EMBL" id="JARUPT010000148">
    <property type="protein sequence ID" value="KAK0376862.1"/>
    <property type="molecule type" value="Genomic_DNA"/>
</dbReference>
<comment type="caution">
    <text evidence="1">The sequence shown here is derived from an EMBL/GenBank/DDBJ whole genome shotgun (WGS) entry which is preliminary data.</text>
</comment>
<evidence type="ECO:0000313" key="1">
    <source>
        <dbReference type="EMBL" id="KAK0376862.1"/>
    </source>
</evidence>
<dbReference type="Proteomes" id="UP001169217">
    <property type="component" value="Unassembled WGS sequence"/>
</dbReference>
<accession>A0ABQ9PZB9</accession>